<accession>A0A328AGY1</accession>
<protein>
    <submittedName>
        <fullName evidence="3">Uncharacterized protein</fullName>
    </submittedName>
</protein>
<name>A0A328AGY1_9CAUL</name>
<evidence type="ECO:0000256" key="2">
    <source>
        <dbReference type="SAM" id="Phobius"/>
    </source>
</evidence>
<evidence type="ECO:0000313" key="3">
    <source>
        <dbReference type="EMBL" id="RAK52108.1"/>
    </source>
</evidence>
<reference evidence="4" key="1">
    <citation type="submission" date="2018-05" db="EMBL/GenBank/DDBJ databases">
        <authorList>
            <person name="Li X."/>
        </authorList>
    </citation>
    <scope>NUCLEOTIDE SEQUENCE [LARGE SCALE GENOMIC DNA]</scope>
    <source>
        <strain evidence="4">YIM 73061</strain>
    </source>
</reference>
<evidence type="ECO:0000256" key="1">
    <source>
        <dbReference type="SAM" id="MobiDB-lite"/>
    </source>
</evidence>
<comment type="caution">
    <text evidence="3">The sequence shown here is derived from an EMBL/GenBank/DDBJ whole genome shotgun (WGS) entry which is preliminary data.</text>
</comment>
<keyword evidence="2" id="KW-0472">Membrane</keyword>
<keyword evidence="2" id="KW-1133">Transmembrane helix</keyword>
<gene>
    <name evidence="3" type="ORF">DJ018_13210</name>
</gene>
<feature type="region of interest" description="Disordered" evidence="1">
    <location>
        <begin position="138"/>
        <end position="163"/>
    </location>
</feature>
<dbReference type="AlphaFoldDB" id="A0A328AGY1"/>
<organism evidence="3 4">
    <name type="scientific">Phenylobacterium deserti</name>
    <dbReference type="NCBI Taxonomy" id="1914756"/>
    <lineage>
        <taxon>Bacteria</taxon>
        <taxon>Pseudomonadati</taxon>
        <taxon>Pseudomonadota</taxon>
        <taxon>Alphaproteobacteria</taxon>
        <taxon>Caulobacterales</taxon>
        <taxon>Caulobacteraceae</taxon>
        <taxon>Phenylobacterium</taxon>
    </lineage>
</organism>
<keyword evidence="4" id="KW-1185">Reference proteome</keyword>
<evidence type="ECO:0000313" key="4">
    <source>
        <dbReference type="Proteomes" id="UP000249725"/>
    </source>
</evidence>
<dbReference type="EMBL" id="QFYR01000003">
    <property type="protein sequence ID" value="RAK52108.1"/>
    <property type="molecule type" value="Genomic_DNA"/>
</dbReference>
<sequence>MRSLVRVTDERCPATMFSAVRVSQSIIRATVFAVFVGCSCFSHWLTASPRLAVNRKGCGSYPMKSAIPSAMNASLAAQGRRTTSHRDGLAAMEVGTQCDALIARDRLLTAMSQSEDVFERVSLWRAAARFNRKHRESLHAGGNAQALAGPGQTGWARATGNAE</sequence>
<dbReference type="Proteomes" id="UP000249725">
    <property type="component" value="Unassembled WGS sequence"/>
</dbReference>
<proteinExistence type="predicted"/>
<feature type="transmembrane region" description="Helical" evidence="2">
    <location>
        <begin position="26"/>
        <end position="46"/>
    </location>
</feature>
<keyword evidence="2" id="KW-0812">Transmembrane</keyword>